<comment type="caution">
    <text evidence="2">The sequence shown here is derived from an EMBL/GenBank/DDBJ whole genome shotgun (WGS) entry which is preliminary data.</text>
</comment>
<dbReference type="Proteomes" id="UP000649955">
    <property type="component" value="Unassembled WGS sequence"/>
</dbReference>
<dbReference type="InterPro" id="IPR032710">
    <property type="entry name" value="NTF2-like_dom_sf"/>
</dbReference>
<dbReference type="SUPFAM" id="SSF54427">
    <property type="entry name" value="NTF2-like"/>
    <property type="match status" value="1"/>
</dbReference>
<dbReference type="EMBL" id="BNAW01000012">
    <property type="protein sequence ID" value="GHG13065.1"/>
    <property type="molecule type" value="Genomic_DNA"/>
</dbReference>
<dbReference type="InterPro" id="IPR011944">
    <property type="entry name" value="Steroid_delta5-4_isomerase"/>
</dbReference>
<evidence type="ECO:0000259" key="1">
    <source>
        <dbReference type="Pfam" id="PF14534"/>
    </source>
</evidence>
<accession>A0ABQ3KGM9</accession>
<organism evidence="2 3">
    <name type="scientific">Amycolatopsis bullii</name>
    <dbReference type="NCBI Taxonomy" id="941987"/>
    <lineage>
        <taxon>Bacteria</taxon>
        <taxon>Bacillati</taxon>
        <taxon>Actinomycetota</taxon>
        <taxon>Actinomycetes</taxon>
        <taxon>Pseudonocardiales</taxon>
        <taxon>Pseudonocardiaceae</taxon>
        <taxon>Amycolatopsis</taxon>
    </lineage>
</organism>
<dbReference type="Gene3D" id="3.10.450.50">
    <property type="match status" value="1"/>
</dbReference>
<dbReference type="RefSeq" id="WP_191310918.1">
    <property type="nucleotide sequence ID" value="NZ_BNAW01000012.1"/>
</dbReference>
<sequence>MMTTDRTAVTAVLDSLADAWGRGDADAYGAHFTEDATYVTFVGTRYSGRDDIAGSHRVLFEKFLKGTRLAHEVLDVRFLGADVAVVSTNGDTYKGDAPKKLSKVQTYTLVRDGGRWLVAAFHNTRRKPLMERVSFAFAPETKPKR</sequence>
<dbReference type="Pfam" id="PF14534">
    <property type="entry name" value="DUF4440"/>
    <property type="match status" value="1"/>
</dbReference>
<keyword evidence="3" id="KW-1185">Reference proteome</keyword>
<evidence type="ECO:0000313" key="3">
    <source>
        <dbReference type="Proteomes" id="UP000649955"/>
    </source>
</evidence>
<protein>
    <recommendedName>
        <fullName evidence="1">DUF4440 domain-containing protein</fullName>
    </recommendedName>
</protein>
<feature type="domain" description="DUF4440" evidence="1">
    <location>
        <begin position="10"/>
        <end position="117"/>
    </location>
</feature>
<dbReference type="InterPro" id="IPR027843">
    <property type="entry name" value="DUF4440"/>
</dbReference>
<evidence type="ECO:0000313" key="2">
    <source>
        <dbReference type="EMBL" id="GHG13065.1"/>
    </source>
</evidence>
<name>A0ABQ3KGM9_9PSEU</name>
<reference evidence="3" key="1">
    <citation type="journal article" date="2019" name="Int. J. Syst. Evol. Microbiol.">
        <title>The Global Catalogue of Microorganisms (GCM) 10K type strain sequencing project: providing services to taxonomists for standard genome sequencing and annotation.</title>
        <authorList>
            <consortium name="The Broad Institute Genomics Platform"/>
            <consortium name="The Broad Institute Genome Sequencing Center for Infectious Disease"/>
            <person name="Wu L."/>
            <person name="Ma J."/>
        </authorList>
    </citation>
    <scope>NUCLEOTIDE SEQUENCE [LARGE SCALE GENOMIC DNA]</scope>
    <source>
        <strain evidence="3">CGMCC 4.7680</strain>
    </source>
</reference>
<proteinExistence type="predicted"/>
<gene>
    <name evidence="2" type="ORF">GCM10017567_33100</name>
</gene>
<dbReference type="NCBIfam" id="TIGR02246">
    <property type="entry name" value="SgcJ/EcaC family oxidoreductase"/>
    <property type="match status" value="1"/>
</dbReference>